<dbReference type="EMBL" id="AAXW01000002">
    <property type="protein sequence ID" value="EAZ94093.1"/>
    <property type="molecule type" value="Genomic_DNA"/>
</dbReference>
<organism evidence="1 2">
    <name type="scientific">Crocosphaera chwakensis CCY0110</name>
    <dbReference type="NCBI Taxonomy" id="391612"/>
    <lineage>
        <taxon>Bacteria</taxon>
        <taxon>Bacillati</taxon>
        <taxon>Cyanobacteriota</taxon>
        <taxon>Cyanophyceae</taxon>
        <taxon>Oscillatoriophycideae</taxon>
        <taxon>Chroococcales</taxon>
        <taxon>Aphanothecaceae</taxon>
        <taxon>Crocosphaera</taxon>
        <taxon>Crocosphaera chwakensis</taxon>
    </lineage>
</organism>
<evidence type="ECO:0000313" key="1">
    <source>
        <dbReference type="EMBL" id="EAZ94093.1"/>
    </source>
</evidence>
<sequence>MLPWYLYLNGEQFLAFVRHQFLLN</sequence>
<accession>A3IJW1</accession>
<proteinExistence type="predicted"/>
<comment type="caution">
    <text evidence="1">The sequence shown here is derived from an EMBL/GenBank/DDBJ whole genome shotgun (WGS) entry which is preliminary data.</text>
</comment>
<dbReference type="Proteomes" id="UP000003781">
    <property type="component" value="Unassembled WGS sequence"/>
</dbReference>
<dbReference type="AlphaFoldDB" id="A3IJW1"/>
<evidence type="ECO:0000313" key="2">
    <source>
        <dbReference type="Proteomes" id="UP000003781"/>
    </source>
</evidence>
<reference evidence="1 2" key="1">
    <citation type="submission" date="2007-03" db="EMBL/GenBank/DDBJ databases">
        <authorList>
            <person name="Stal L."/>
            <person name="Ferriera S."/>
            <person name="Johnson J."/>
            <person name="Kravitz S."/>
            <person name="Beeson K."/>
            <person name="Sutton G."/>
            <person name="Rogers Y.-H."/>
            <person name="Friedman R."/>
            <person name="Frazier M."/>
            <person name="Venter J.C."/>
        </authorList>
    </citation>
    <scope>NUCLEOTIDE SEQUENCE [LARGE SCALE GENOMIC DNA]</scope>
    <source>
        <strain evidence="1 2">CCY0110</strain>
    </source>
</reference>
<name>A3IJW1_9CHRO</name>
<keyword evidence="2" id="KW-1185">Reference proteome</keyword>
<gene>
    <name evidence="1" type="ORF">CY0110_19897</name>
</gene>
<protein>
    <submittedName>
        <fullName evidence="1">Uncharacterized protein</fullName>
    </submittedName>
</protein>